<organism evidence="1 2">
    <name type="scientific">Xenorhabdus stockiae</name>
    <dbReference type="NCBI Taxonomy" id="351614"/>
    <lineage>
        <taxon>Bacteria</taxon>
        <taxon>Pseudomonadati</taxon>
        <taxon>Pseudomonadota</taxon>
        <taxon>Gammaproteobacteria</taxon>
        <taxon>Enterobacterales</taxon>
        <taxon>Morganellaceae</taxon>
        <taxon>Xenorhabdus</taxon>
    </lineage>
</organism>
<comment type="caution">
    <text evidence="1">The sequence shown here is derived from an EMBL/GenBank/DDBJ whole genome shotgun (WGS) entry which is preliminary data.</text>
</comment>
<keyword evidence="2" id="KW-1185">Reference proteome</keyword>
<evidence type="ECO:0000313" key="2">
    <source>
        <dbReference type="Proteomes" id="UP000222366"/>
    </source>
</evidence>
<accession>A0A2D0KBJ3</accession>
<dbReference type="Proteomes" id="UP000222366">
    <property type="component" value="Unassembled WGS sequence"/>
</dbReference>
<proteinExistence type="predicted"/>
<protein>
    <recommendedName>
        <fullName evidence="3">Barstar (barnase inhibitor) domain-containing protein</fullName>
    </recommendedName>
</protein>
<sequence length="268" mass="31596">MAVNIQVMVQKYDKYHMLTQQKDTPMIFSKYYIYVNDKKFAIADNIDLFHLNTYDYNEFKLILLKSREIEIHNSIKVKQGDTVTISYYINDSCVYEFDGYTIDKENILTTCQEFSLVIKTADDPSITITAILKEWTKGNDFLYWKNNKCIEAKDLWLTACLYWQQIFPPKQGNMLNASLSLEGVNSYLDFFCMLGEAFWGKRGYIGRDFYGFDDLLGDLSYEKSEINIYIENMNKLKIFLERISPPDCNYYDTFMEILANRKCNISKK</sequence>
<gene>
    <name evidence="1" type="ORF">Xsto_03867</name>
</gene>
<dbReference type="RefSeq" id="WP_099126103.1">
    <property type="nucleotide sequence ID" value="NZ_CAWNRH010000139.1"/>
</dbReference>
<reference evidence="1 2" key="1">
    <citation type="journal article" date="2017" name="Nat. Microbiol.">
        <title>Natural product diversity associated with the nematode symbionts Photorhabdus and Xenorhabdus.</title>
        <authorList>
            <person name="Tobias N.J."/>
            <person name="Wolff H."/>
            <person name="Djahanschiri B."/>
            <person name="Grundmann F."/>
            <person name="Kronenwerth M."/>
            <person name="Shi Y.M."/>
            <person name="Simonyi S."/>
            <person name="Grun P."/>
            <person name="Shapiro-Ilan D."/>
            <person name="Pidot S.J."/>
            <person name="Stinear T.P."/>
            <person name="Ebersberger I."/>
            <person name="Bode H.B."/>
        </authorList>
    </citation>
    <scope>NUCLEOTIDE SEQUENCE [LARGE SCALE GENOMIC DNA]</scope>
    <source>
        <strain evidence="1 2">DSM 17904</strain>
    </source>
</reference>
<evidence type="ECO:0008006" key="3">
    <source>
        <dbReference type="Google" id="ProtNLM"/>
    </source>
</evidence>
<dbReference type="EMBL" id="NJAJ01000061">
    <property type="protein sequence ID" value="PHM60577.1"/>
    <property type="molecule type" value="Genomic_DNA"/>
</dbReference>
<evidence type="ECO:0000313" key="1">
    <source>
        <dbReference type="EMBL" id="PHM60577.1"/>
    </source>
</evidence>
<dbReference type="AlphaFoldDB" id="A0A2D0KBJ3"/>
<name>A0A2D0KBJ3_9GAMM</name>